<dbReference type="EMBL" id="UINC01035632">
    <property type="protein sequence ID" value="SVB28342.1"/>
    <property type="molecule type" value="Genomic_DNA"/>
</dbReference>
<dbReference type="PANTHER" id="PTHR12526">
    <property type="entry name" value="GLYCOSYLTRANSFERASE"/>
    <property type="match status" value="1"/>
</dbReference>
<name>A0A382CRA8_9ZZZZ</name>
<dbReference type="InterPro" id="IPR001296">
    <property type="entry name" value="Glyco_trans_1"/>
</dbReference>
<evidence type="ECO:0000313" key="2">
    <source>
        <dbReference type="EMBL" id="SVB28342.1"/>
    </source>
</evidence>
<protein>
    <recommendedName>
        <fullName evidence="1">Glycosyl transferase family 1 domain-containing protein</fullName>
    </recommendedName>
</protein>
<dbReference type="CDD" id="cd03801">
    <property type="entry name" value="GT4_PimA-like"/>
    <property type="match status" value="1"/>
</dbReference>
<organism evidence="2">
    <name type="scientific">marine metagenome</name>
    <dbReference type="NCBI Taxonomy" id="408172"/>
    <lineage>
        <taxon>unclassified sequences</taxon>
        <taxon>metagenomes</taxon>
        <taxon>ecological metagenomes</taxon>
    </lineage>
</organism>
<reference evidence="2" key="1">
    <citation type="submission" date="2018-05" db="EMBL/GenBank/DDBJ databases">
        <authorList>
            <person name="Lanie J.A."/>
            <person name="Ng W.-L."/>
            <person name="Kazmierczak K.M."/>
            <person name="Andrzejewski T.M."/>
            <person name="Davidsen T.M."/>
            <person name="Wayne K.J."/>
            <person name="Tettelin H."/>
            <person name="Glass J.I."/>
            <person name="Rusch D."/>
            <person name="Podicherti R."/>
            <person name="Tsui H.-C.T."/>
            <person name="Winkler M.E."/>
        </authorList>
    </citation>
    <scope>NUCLEOTIDE SEQUENCE</scope>
</reference>
<feature type="non-terminal residue" evidence="2">
    <location>
        <position position="1"/>
    </location>
</feature>
<dbReference type="SUPFAM" id="SSF53756">
    <property type="entry name" value="UDP-Glycosyltransferase/glycogen phosphorylase"/>
    <property type="match status" value="1"/>
</dbReference>
<dbReference type="AlphaFoldDB" id="A0A382CRA8"/>
<dbReference type="Gene3D" id="3.40.50.2000">
    <property type="entry name" value="Glycogen Phosphorylase B"/>
    <property type="match status" value="2"/>
</dbReference>
<proteinExistence type="predicted"/>
<evidence type="ECO:0000259" key="1">
    <source>
        <dbReference type="Pfam" id="PF00534"/>
    </source>
</evidence>
<accession>A0A382CRA8</accession>
<dbReference type="GO" id="GO:0016757">
    <property type="term" value="F:glycosyltransferase activity"/>
    <property type="evidence" value="ECO:0007669"/>
    <property type="project" value="InterPro"/>
</dbReference>
<feature type="domain" description="Glycosyl transferase family 1" evidence="1">
    <location>
        <begin position="133"/>
        <end position="294"/>
    </location>
</feature>
<sequence length="322" mass="36088">NYNNNLIIKRISGIKFLRKRRKLAELKKLLFSKKISCVIGDSWKSFELTIDSINSLSIPSICLAHGNELIFKNPSKISRVISTMNKVLHIVCNSNFTLSLVKKIGITNQNLIRIHPGAQNTINLSEQTIPNLNGSPILVTLARLEKRKGHQFILSAIAKLKTEFPNIQYVIAGSGIELQNLKNLTNALDIKKNVIFLGNINDNQKKFLFKKTNLMVMPTMDESIKGSIEGFGIAYLEAAFYSIPSIASNNGGTAEAVIHNHTGIIISNISEFYIVLKDLLSNKLKLKQLGENAKIRVENDFTWSTIGKKYLQIIKNLDKKIQ</sequence>
<gene>
    <name evidence="2" type="ORF">METZ01_LOCUS181196</name>
</gene>
<dbReference type="Pfam" id="PF00534">
    <property type="entry name" value="Glycos_transf_1"/>
    <property type="match status" value="1"/>
</dbReference>